<sequence length="455" mass="47015">MKPDTTIAPQAPLRPALIVTVLALLLGLAGAFLSVMITPEPARAQGGATASCTVDASTACIQGSIRTDEGEPATGVVLTVTGPGGFTGTAEVDGTGRWALPVTEGGQYTVALDTDSLPDGQFLTNAEQDERMVNATLGANAGVIFQLSATEGATTGDTAAAFNWDRVGQQLASGIRLGLLLALAAIGLSLIYGTTGLSSFSHGEQVTLGGLLAYVFANQLGMNIFLAAMITVVLCAATGFIQDWAIWKPLRRRGLSLTQLMIVTIGLSIALQYAFQYFFGAATVRIQTANPSTVTLAGITLTVQSYVAMGISVVVLVLTGLFLTKTRTGRATRAVSDNPALAAASGIDVDRIIRLVWTVAAALAGLSGVMLGLVLNGVNWMTGLQILLLMFAAVTLGGLGTSFGALAGSLIIGVIVELTNLVLPGDFKYATALLILIVILLFRPQGIFGRAERIG</sequence>
<evidence type="ECO:0000256" key="9">
    <source>
        <dbReference type="ARBA" id="ARBA00037998"/>
    </source>
</evidence>
<dbReference type="PANTHER" id="PTHR11795:SF371">
    <property type="entry name" value="HIGH-AFFINITY BRANCHED-CHAIN AMINO ACID TRANSPORT SYSTEM PERMEASE PROTEIN LIVH"/>
    <property type="match status" value="1"/>
</dbReference>
<keyword evidence="7 10" id="KW-1133">Transmembrane helix</keyword>
<evidence type="ECO:0000313" key="13">
    <source>
        <dbReference type="Proteomes" id="UP000321154"/>
    </source>
</evidence>
<evidence type="ECO:0000313" key="14">
    <source>
        <dbReference type="Proteomes" id="UP000522688"/>
    </source>
</evidence>
<keyword evidence="8 10" id="KW-0472">Membrane</keyword>
<reference evidence="11 13" key="1">
    <citation type="submission" date="2019-07" db="EMBL/GenBank/DDBJ databases">
        <title>Whole genome shotgun sequence of Frigoribacterium faeni NBRC 103066.</title>
        <authorList>
            <person name="Hosoyama A."/>
            <person name="Uohara A."/>
            <person name="Ohji S."/>
            <person name="Ichikawa N."/>
        </authorList>
    </citation>
    <scope>NUCLEOTIDE SEQUENCE [LARGE SCALE GENOMIC DNA]</scope>
    <source>
        <strain evidence="11 13">NBRC 103066</strain>
    </source>
</reference>
<dbReference type="Proteomes" id="UP000321154">
    <property type="component" value="Unassembled WGS sequence"/>
</dbReference>
<evidence type="ECO:0000313" key="12">
    <source>
        <dbReference type="EMBL" id="MBA8814021.1"/>
    </source>
</evidence>
<dbReference type="Pfam" id="PF02653">
    <property type="entry name" value="BPD_transp_2"/>
    <property type="match status" value="1"/>
</dbReference>
<feature type="transmembrane region" description="Helical" evidence="10">
    <location>
        <begin position="429"/>
        <end position="448"/>
    </location>
</feature>
<comment type="subcellular location">
    <subcellularLocation>
        <location evidence="1">Cell membrane</location>
        <topology evidence="1">Multi-pass membrane protein</topology>
    </subcellularLocation>
</comment>
<comment type="caution">
    <text evidence="12">The sequence shown here is derived from an EMBL/GenBank/DDBJ whole genome shotgun (WGS) entry which is preliminary data.</text>
</comment>
<dbReference type="InterPro" id="IPR001851">
    <property type="entry name" value="ABC_transp_permease"/>
</dbReference>
<dbReference type="GO" id="GO:1903806">
    <property type="term" value="P:L-isoleucine import across plasma membrane"/>
    <property type="evidence" value="ECO:0007669"/>
    <property type="project" value="TreeGrafter"/>
</dbReference>
<dbReference type="GO" id="GO:0042941">
    <property type="term" value="P:D-alanine transmembrane transport"/>
    <property type="evidence" value="ECO:0007669"/>
    <property type="project" value="TreeGrafter"/>
</dbReference>
<dbReference type="GO" id="GO:0015808">
    <property type="term" value="P:L-alanine transport"/>
    <property type="evidence" value="ECO:0007669"/>
    <property type="project" value="TreeGrafter"/>
</dbReference>
<dbReference type="Proteomes" id="UP000522688">
    <property type="component" value="Unassembled WGS sequence"/>
</dbReference>
<reference evidence="12 14" key="2">
    <citation type="submission" date="2020-07" db="EMBL/GenBank/DDBJ databases">
        <title>Sequencing the genomes of 1000 actinobacteria strains.</title>
        <authorList>
            <person name="Klenk H.-P."/>
        </authorList>
    </citation>
    <scope>NUCLEOTIDE SEQUENCE [LARGE SCALE GENOMIC DNA]</scope>
    <source>
        <strain evidence="12 14">DSM 10309</strain>
    </source>
</reference>
<feature type="transmembrane region" description="Helical" evidence="10">
    <location>
        <begin position="254"/>
        <end position="275"/>
    </location>
</feature>
<evidence type="ECO:0000256" key="3">
    <source>
        <dbReference type="ARBA" id="ARBA00022475"/>
    </source>
</evidence>
<protein>
    <submittedName>
        <fullName evidence="12">Branched-chain amino acid transport system permease protein</fullName>
    </submittedName>
</protein>
<evidence type="ECO:0000256" key="4">
    <source>
        <dbReference type="ARBA" id="ARBA00022519"/>
    </source>
</evidence>
<evidence type="ECO:0000256" key="1">
    <source>
        <dbReference type="ARBA" id="ARBA00004651"/>
    </source>
</evidence>
<accession>A0A7W3JJP5</accession>
<feature type="transmembrane region" description="Helical" evidence="10">
    <location>
        <begin position="295"/>
        <end position="323"/>
    </location>
</feature>
<name>A0A7W3JJP5_9MICO</name>
<dbReference type="GO" id="GO:0005886">
    <property type="term" value="C:plasma membrane"/>
    <property type="evidence" value="ECO:0007669"/>
    <property type="project" value="UniProtKB-SubCell"/>
</dbReference>
<dbReference type="InterPro" id="IPR052157">
    <property type="entry name" value="BCAA_transport_permease"/>
</dbReference>
<proteinExistence type="inferred from homology"/>
<evidence type="ECO:0000256" key="7">
    <source>
        <dbReference type="ARBA" id="ARBA00022989"/>
    </source>
</evidence>
<dbReference type="GO" id="GO:0015188">
    <property type="term" value="F:L-isoleucine transmembrane transporter activity"/>
    <property type="evidence" value="ECO:0007669"/>
    <property type="project" value="TreeGrafter"/>
</dbReference>
<dbReference type="RefSeq" id="WP_244289691.1">
    <property type="nucleotide sequence ID" value="NZ_BAAAHR010000003.1"/>
</dbReference>
<feature type="transmembrane region" description="Helical" evidence="10">
    <location>
        <begin position="16"/>
        <end position="37"/>
    </location>
</feature>
<dbReference type="AlphaFoldDB" id="A0A7W3JJP5"/>
<feature type="transmembrane region" description="Helical" evidence="10">
    <location>
        <begin position="179"/>
        <end position="200"/>
    </location>
</feature>
<organism evidence="12 14">
    <name type="scientific">Frigoribacterium faeni</name>
    <dbReference type="NCBI Taxonomy" id="145483"/>
    <lineage>
        <taxon>Bacteria</taxon>
        <taxon>Bacillati</taxon>
        <taxon>Actinomycetota</taxon>
        <taxon>Actinomycetes</taxon>
        <taxon>Micrococcales</taxon>
        <taxon>Microbacteriaceae</taxon>
        <taxon>Frigoribacterium</taxon>
    </lineage>
</organism>
<evidence type="ECO:0000256" key="8">
    <source>
        <dbReference type="ARBA" id="ARBA00023136"/>
    </source>
</evidence>
<keyword evidence="13" id="KW-1185">Reference proteome</keyword>
<evidence type="ECO:0000256" key="5">
    <source>
        <dbReference type="ARBA" id="ARBA00022692"/>
    </source>
</evidence>
<dbReference type="EMBL" id="JACGWW010000002">
    <property type="protein sequence ID" value="MBA8814021.1"/>
    <property type="molecule type" value="Genomic_DNA"/>
</dbReference>
<dbReference type="GO" id="GO:0015190">
    <property type="term" value="F:L-leucine transmembrane transporter activity"/>
    <property type="evidence" value="ECO:0007669"/>
    <property type="project" value="TreeGrafter"/>
</dbReference>
<evidence type="ECO:0000313" key="11">
    <source>
        <dbReference type="EMBL" id="GEK82599.1"/>
    </source>
</evidence>
<feature type="transmembrane region" description="Helical" evidence="10">
    <location>
        <begin position="220"/>
        <end position="242"/>
    </location>
</feature>
<dbReference type="EMBL" id="BJUV01000006">
    <property type="protein sequence ID" value="GEK82599.1"/>
    <property type="molecule type" value="Genomic_DNA"/>
</dbReference>
<keyword evidence="5 10" id="KW-0812">Transmembrane</keyword>
<keyword evidence="3" id="KW-1003">Cell membrane</keyword>
<comment type="similarity">
    <text evidence="9">Belongs to the binding-protein-dependent transport system permease family. LivHM subfamily.</text>
</comment>
<evidence type="ECO:0000256" key="10">
    <source>
        <dbReference type="SAM" id="Phobius"/>
    </source>
</evidence>
<dbReference type="CDD" id="cd06582">
    <property type="entry name" value="TM_PBP1_LivH_like"/>
    <property type="match status" value="1"/>
</dbReference>
<gene>
    <name evidence="12" type="ORF">FB463_002270</name>
    <name evidence="11" type="ORF">FFA01_09080</name>
</gene>
<evidence type="ECO:0000256" key="6">
    <source>
        <dbReference type="ARBA" id="ARBA00022970"/>
    </source>
</evidence>
<dbReference type="PANTHER" id="PTHR11795">
    <property type="entry name" value="BRANCHED-CHAIN AMINO ACID TRANSPORT SYSTEM PERMEASE PROTEIN LIVH"/>
    <property type="match status" value="1"/>
</dbReference>
<keyword evidence="6" id="KW-0029">Amino-acid transport</keyword>
<feature type="transmembrane region" description="Helical" evidence="10">
    <location>
        <begin position="355"/>
        <end position="374"/>
    </location>
</feature>
<keyword evidence="4" id="KW-0997">Cell inner membrane</keyword>
<dbReference type="GO" id="GO:0005304">
    <property type="term" value="F:L-valine transmembrane transporter activity"/>
    <property type="evidence" value="ECO:0007669"/>
    <property type="project" value="TreeGrafter"/>
</dbReference>
<keyword evidence="2" id="KW-0813">Transport</keyword>
<evidence type="ECO:0000256" key="2">
    <source>
        <dbReference type="ARBA" id="ARBA00022448"/>
    </source>
</evidence>
<dbReference type="GO" id="GO:0015192">
    <property type="term" value="F:L-phenylalanine transmembrane transporter activity"/>
    <property type="evidence" value="ECO:0007669"/>
    <property type="project" value="TreeGrafter"/>
</dbReference>